<evidence type="ECO:0000313" key="2">
    <source>
        <dbReference type="Proteomes" id="UP001160334"/>
    </source>
</evidence>
<accession>A0ABT6M6B7</accession>
<name>A0ABT6M6B7_9NOCA</name>
<sequence length="30" mass="3285">MDTTLRSAAIPNWDQMNGEHPAGAAFIQLK</sequence>
<dbReference type="Proteomes" id="UP001160334">
    <property type="component" value="Unassembled WGS sequence"/>
</dbReference>
<dbReference type="EMBL" id="JARXVC010000002">
    <property type="protein sequence ID" value="MDH6279857.1"/>
    <property type="molecule type" value="Genomic_DNA"/>
</dbReference>
<keyword evidence="2" id="KW-1185">Reference proteome</keyword>
<reference evidence="1 2" key="1">
    <citation type="submission" date="2023-04" db="EMBL/GenBank/DDBJ databases">
        <title>Forest soil microbial communities from Buena Vista Peninsula, Colon Province, Panama.</title>
        <authorList>
            <person name="Bouskill N."/>
        </authorList>
    </citation>
    <scope>NUCLEOTIDE SEQUENCE [LARGE SCALE GENOMIC DNA]</scope>
    <source>
        <strain evidence="1 2">CFH S0262</strain>
    </source>
</reference>
<gene>
    <name evidence="1" type="ORF">M2280_001066</name>
</gene>
<proteinExistence type="predicted"/>
<evidence type="ECO:0000313" key="1">
    <source>
        <dbReference type="EMBL" id="MDH6279857.1"/>
    </source>
</evidence>
<organism evidence="1 2">
    <name type="scientific">Prescottella agglutinans</name>
    <dbReference type="NCBI Taxonomy" id="1644129"/>
    <lineage>
        <taxon>Bacteria</taxon>
        <taxon>Bacillati</taxon>
        <taxon>Actinomycetota</taxon>
        <taxon>Actinomycetes</taxon>
        <taxon>Mycobacteriales</taxon>
        <taxon>Nocardiaceae</taxon>
        <taxon>Prescottella</taxon>
    </lineage>
</organism>
<protein>
    <submittedName>
        <fullName evidence="1">Uncharacterized protein</fullName>
    </submittedName>
</protein>
<comment type="caution">
    <text evidence="1">The sequence shown here is derived from an EMBL/GenBank/DDBJ whole genome shotgun (WGS) entry which is preliminary data.</text>
</comment>